<keyword evidence="3" id="KW-1185">Reference proteome</keyword>
<accession>A0ABU6Y8M9</accession>
<name>A0ABU6Y8M9_9FABA</name>
<evidence type="ECO:0000256" key="1">
    <source>
        <dbReference type="SAM" id="MobiDB-lite"/>
    </source>
</evidence>
<gene>
    <name evidence="2" type="ORF">PIB30_019777</name>
</gene>
<sequence>MEAMVLGSVVGGSMDVLMPNEFEIGHAGEPKNQKPKPCGSPTPYVKLDTQQETNGPHPSRPWSARSQGPVPSAARTALLQTGGASNEPDATK</sequence>
<protein>
    <submittedName>
        <fullName evidence="2">Uncharacterized protein</fullName>
    </submittedName>
</protein>
<feature type="compositionally biased region" description="Basic and acidic residues" evidence="1">
    <location>
        <begin position="23"/>
        <end position="32"/>
    </location>
</feature>
<organism evidence="2 3">
    <name type="scientific">Stylosanthes scabra</name>
    <dbReference type="NCBI Taxonomy" id="79078"/>
    <lineage>
        <taxon>Eukaryota</taxon>
        <taxon>Viridiplantae</taxon>
        <taxon>Streptophyta</taxon>
        <taxon>Embryophyta</taxon>
        <taxon>Tracheophyta</taxon>
        <taxon>Spermatophyta</taxon>
        <taxon>Magnoliopsida</taxon>
        <taxon>eudicotyledons</taxon>
        <taxon>Gunneridae</taxon>
        <taxon>Pentapetalae</taxon>
        <taxon>rosids</taxon>
        <taxon>fabids</taxon>
        <taxon>Fabales</taxon>
        <taxon>Fabaceae</taxon>
        <taxon>Papilionoideae</taxon>
        <taxon>50 kb inversion clade</taxon>
        <taxon>dalbergioids sensu lato</taxon>
        <taxon>Dalbergieae</taxon>
        <taxon>Pterocarpus clade</taxon>
        <taxon>Stylosanthes</taxon>
    </lineage>
</organism>
<dbReference type="Proteomes" id="UP001341840">
    <property type="component" value="Unassembled WGS sequence"/>
</dbReference>
<dbReference type="EMBL" id="JASCZI010241717">
    <property type="protein sequence ID" value="MED6205655.1"/>
    <property type="molecule type" value="Genomic_DNA"/>
</dbReference>
<proteinExistence type="predicted"/>
<comment type="caution">
    <text evidence="2">The sequence shown here is derived from an EMBL/GenBank/DDBJ whole genome shotgun (WGS) entry which is preliminary data.</text>
</comment>
<feature type="region of interest" description="Disordered" evidence="1">
    <location>
        <begin position="21"/>
        <end position="92"/>
    </location>
</feature>
<reference evidence="2 3" key="1">
    <citation type="journal article" date="2023" name="Plants (Basel)">
        <title>Bridging the Gap: Combining Genomics and Transcriptomics Approaches to Understand Stylosanthes scabra, an Orphan Legume from the Brazilian Caatinga.</title>
        <authorList>
            <person name="Ferreira-Neto J.R.C."/>
            <person name="da Silva M.D."/>
            <person name="Binneck E."/>
            <person name="de Melo N.F."/>
            <person name="da Silva R.H."/>
            <person name="de Melo A.L.T.M."/>
            <person name="Pandolfi V."/>
            <person name="Bustamante F.O."/>
            <person name="Brasileiro-Vidal A.C."/>
            <person name="Benko-Iseppon A.M."/>
        </authorList>
    </citation>
    <scope>NUCLEOTIDE SEQUENCE [LARGE SCALE GENOMIC DNA]</scope>
    <source>
        <tissue evidence="2">Leaves</tissue>
    </source>
</reference>
<evidence type="ECO:0000313" key="2">
    <source>
        <dbReference type="EMBL" id="MED6205655.1"/>
    </source>
</evidence>
<evidence type="ECO:0000313" key="3">
    <source>
        <dbReference type="Proteomes" id="UP001341840"/>
    </source>
</evidence>